<accession>A0A928VQM3</accession>
<comment type="caution">
    <text evidence="1">The sequence shown here is derived from an EMBL/GenBank/DDBJ whole genome shotgun (WGS) entry which is preliminary data.</text>
</comment>
<keyword evidence="2" id="KW-1185">Reference proteome</keyword>
<evidence type="ECO:0000313" key="1">
    <source>
        <dbReference type="EMBL" id="MBE9032715.1"/>
    </source>
</evidence>
<proteinExistence type="predicted"/>
<dbReference type="EMBL" id="JADEXQ010000120">
    <property type="protein sequence ID" value="MBE9032715.1"/>
    <property type="molecule type" value="Genomic_DNA"/>
</dbReference>
<sequence length="87" mass="9636">MQGIASEFLLDLWPDRFTADQPTWQNNQWFVPVILAYPVIGAIGQAGEILINDASGKVISHTPLATMQQNGLDLYSDRKDDIEAAFS</sequence>
<reference evidence="1" key="1">
    <citation type="submission" date="2020-10" db="EMBL/GenBank/DDBJ databases">
        <authorList>
            <person name="Castelo-Branco R."/>
            <person name="Eusebio N."/>
            <person name="Adriana R."/>
            <person name="Vieira A."/>
            <person name="Brugerolle De Fraissinette N."/>
            <person name="Rezende De Castro R."/>
            <person name="Schneider M.P."/>
            <person name="Vasconcelos V."/>
            <person name="Leao P.N."/>
        </authorList>
    </citation>
    <scope>NUCLEOTIDE SEQUENCE</scope>
    <source>
        <strain evidence="1">LEGE 11480</strain>
    </source>
</reference>
<protein>
    <submittedName>
        <fullName evidence="1">Uncharacterized protein</fullName>
    </submittedName>
</protein>
<dbReference type="AlphaFoldDB" id="A0A928VQM3"/>
<evidence type="ECO:0000313" key="2">
    <source>
        <dbReference type="Proteomes" id="UP000625316"/>
    </source>
</evidence>
<organism evidence="1 2">
    <name type="scientific">Romeriopsis navalis LEGE 11480</name>
    <dbReference type="NCBI Taxonomy" id="2777977"/>
    <lineage>
        <taxon>Bacteria</taxon>
        <taxon>Bacillati</taxon>
        <taxon>Cyanobacteriota</taxon>
        <taxon>Cyanophyceae</taxon>
        <taxon>Leptolyngbyales</taxon>
        <taxon>Leptolyngbyaceae</taxon>
        <taxon>Romeriopsis</taxon>
        <taxon>Romeriopsis navalis</taxon>
    </lineage>
</organism>
<dbReference type="Proteomes" id="UP000625316">
    <property type="component" value="Unassembled WGS sequence"/>
</dbReference>
<name>A0A928VQM3_9CYAN</name>
<gene>
    <name evidence="1" type="ORF">IQ266_23540</name>
</gene>